<dbReference type="Pfam" id="PF01119">
    <property type="entry name" value="DNA_mis_repair"/>
    <property type="match status" value="1"/>
</dbReference>
<dbReference type="GO" id="GO:0005524">
    <property type="term" value="F:ATP binding"/>
    <property type="evidence" value="ECO:0007669"/>
    <property type="project" value="InterPro"/>
</dbReference>
<evidence type="ECO:0000313" key="11">
    <source>
        <dbReference type="Proteomes" id="UP001177023"/>
    </source>
</evidence>
<dbReference type="InterPro" id="IPR011013">
    <property type="entry name" value="Gal_mutarotase_sf_dom"/>
</dbReference>
<dbReference type="PROSITE" id="PS00058">
    <property type="entry name" value="DNA_MISMATCH_REPAIR_1"/>
    <property type="match status" value="1"/>
</dbReference>
<dbReference type="SUPFAM" id="SSF74650">
    <property type="entry name" value="Galactose mutarotase-like"/>
    <property type="match status" value="1"/>
</dbReference>
<dbReference type="EMBL" id="CATQJA010002622">
    <property type="protein sequence ID" value="CAJ0573758.1"/>
    <property type="molecule type" value="Genomic_DNA"/>
</dbReference>
<dbReference type="SUPFAM" id="SSF51011">
    <property type="entry name" value="Glycosyl hydrolase domain"/>
    <property type="match status" value="1"/>
</dbReference>
<dbReference type="Pfam" id="PF00088">
    <property type="entry name" value="Trefoil"/>
    <property type="match status" value="1"/>
</dbReference>
<dbReference type="Pfam" id="PF01055">
    <property type="entry name" value="Glyco_hydro_31_2nd"/>
    <property type="match status" value="1"/>
</dbReference>
<keyword evidence="11" id="KW-1185">Reference proteome</keyword>
<comment type="subcellular location">
    <subcellularLocation>
        <location evidence="2">Membrane</location>
    </subcellularLocation>
    <subcellularLocation>
        <location evidence="1">Nucleus</location>
    </subcellularLocation>
</comment>
<feature type="non-terminal residue" evidence="10">
    <location>
        <position position="1"/>
    </location>
</feature>
<dbReference type="GO" id="GO:0005634">
    <property type="term" value="C:nucleus"/>
    <property type="evidence" value="ECO:0007669"/>
    <property type="project" value="UniProtKB-SubCell"/>
</dbReference>
<gene>
    <name evidence="10" type="ORF">MSPICULIGERA_LOCUS12107</name>
</gene>
<dbReference type="SMART" id="SM01340">
    <property type="entry name" value="DNA_mis_repair"/>
    <property type="match status" value="1"/>
</dbReference>
<dbReference type="Pfam" id="PF21365">
    <property type="entry name" value="Glyco_hydro_31_3rd"/>
    <property type="match status" value="1"/>
</dbReference>
<organism evidence="10 11">
    <name type="scientific">Mesorhabditis spiculigera</name>
    <dbReference type="NCBI Taxonomy" id="96644"/>
    <lineage>
        <taxon>Eukaryota</taxon>
        <taxon>Metazoa</taxon>
        <taxon>Ecdysozoa</taxon>
        <taxon>Nematoda</taxon>
        <taxon>Chromadorea</taxon>
        <taxon>Rhabditida</taxon>
        <taxon>Rhabditina</taxon>
        <taxon>Rhabditomorpha</taxon>
        <taxon>Rhabditoidea</taxon>
        <taxon>Rhabditidae</taxon>
        <taxon>Mesorhabditinae</taxon>
        <taxon>Mesorhabditis</taxon>
    </lineage>
</organism>
<dbReference type="Pfam" id="PF16413">
    <property type="entry name" value="Mlh1_C"/>
    <property type="match status" value="1"/>
</dbReference>
<comment type="caution">
    <text evidence="8">Lacks conserved residue(s) required for the propagation of feature annotation.</text>
</comment>
<dbReference type="InterPro" id="IPR013780">
    <property type="entry name" value="Glyco_hydro_b"/>
</dbReference>
<dbReference type="Gene3D" id="4.10.110.10">
    <property type="entry name" value="Spasmolytic Protein, domain 1"/>
    <property type="match status" value="1"/>
</dbReference>
<evidence type="ECO:0000313" key="10">
    <source>
        <dbReference type="EMBL" id="CAJ0573758.1"/>
    </source>
</evidence>
<sequence>MTLIQRLPQEVVNRIAAGEVIVRPANAVKDDGCGIPYDSLPILCERFTTSKLQKFEDLRAMETFGFRGEALSSLSQVSKVFVRTKVQSEPLGVSASYIDGKLQEQSQCAALDGTIIDARQLFYNNSTRLLAFKNVAEETSKVVEVVQRFAILHPSVRFNLNHGKSLSTKGNGDRKAVIATLLGPEYAKDMVPLELSNAKLHYKLDALASNPISLVTAQSNPSKKKYFVLYVNNRIVHNDYFKRAIETVFADANMAYLFLYMDLQIEPFCIDVNVHSSKERVEFLNGDAIIDEVKEALRTRILHSTATQDTSNNLSQTVIRNFTVSLVEKGPPSASPSASETSLVASPLTTRPENHLRTDYKQQRLDHFRLEQLENQPTQLIEETVHEDDALSNRLAEQVAKLREAAMIGISTDFLDNFKASPFFTKLDVVQQLVLVGAIDCEYVLMHDAANRLVLLDFVTLTQELFYDIYIFGFGHLGSYEIQSPLDVRRLLSASSNDIDIDEAIEFFKAHECIMRRYFSVEFLVEEENLLLSKIPSLLDGYCPQLERIPEFLSDLLSIQFTEDGFDTGDAARCTAKFFTLKKEFCEDGKINTLLGAAAQFESYADVIRFLLLPRMKKQLIPPSHWAYDGAAPSPFRWVTSNSDIYKRMRLWVNFFLFLGLAVQSLAEDDKLRFDCHPEKDANKDNCEARGCIWSEHQSEDTFLPWCIQNRTAIGYRVTAQNGNTVSLQKNSGPKSPWDQDIATITMKTKDIDNVLNVWIGIEGRFEPQLDLPKETVPGSDSLFVTINNTTDPFSFTVNRKSNQRTLFDTSIGGLIFTDRFIQIATYLPSDRMYGWGENIHQTINHDLSRYLRWGMLARDEPPNSHGVDTKNLYGVHPFYMVLEPDGKAHGVLILNSNAQDLTTLPYPALIYRTIGGNLDMYFFPGPTPEDVTRQYYNFIGRPFLPAYWALGYQLCRYGYKSLDEAKSVIADVRAAGIPIDVAMFDIDYMNRYKDFTVGDNWSDLSSYTSVMHSWGMRLILIWDPAIQVDYEPYQRAIAAGAKFIEWDQKSQVQNQINDLYPLTKDTTTMLGVVWPDRHVAFPDFLDPTGKTLQWWRDEFKRFHDQVAFDGSWIDMNEPSVFGTNDQHPWYFDNPDHPDDPPLFCPTTGDDAYWENAPYLTQAAFNFDGGALWTKTLCMLARTANRTQRFYNTKNLYGWSEAKATIDALQGTTGQRGAVITRSTFPSIGRYAGHWLGDNTARWDDLKTSVVGAQEFNLFGIPYVGSDVCGFISATNEELCLRWQQMGSFHSFFRNHNDNGSPPQQPTVWPSVANATRKANLYRYQHLPYLFSLHFAASLRGTPVIRPVFFHYPTDEYAATLSHQFMWGPAIMVAPVTDPGITTQRVYLPSDTWYSIYDYKQNLRVASGYADCQAPTTYGVPAFIRGGYIVPRQTPDVTTEAARKNPFGLLVAVDSGANHTASGELFWDDGVSIVDDIRQANYYNFKFSFADLPTSGLLTIEAVAVAKNLPLPTLNEIIVLGYTNQPDLTKATLNGQPININVQTSGYSPLTQVLTIRTQGLIDLTKSTAFSLKWPVVKLGNELNNNKINNDHPHQELI</sequence>
<dbReference type="PANTHER" id="PTHR22762:SF133">
    <property type="entry name" value="P-TYPE DOMAIN-CONTAINING PROTEIN"/>
    <property type="match status" value="1"/>
</dbReference>
<dbReference type="CDD" id="cd00782">
    <property type="entry name" value="MutL_Trans"/>
    <property type="match status" value="1"/>
</dbReference>
<dbReference type="InterPro" id="IPR032189">
    <property type="entry name" value="Mlh1_C"/>
</dbReference>
<evidence type="ECO:0000256" key="2">
    <source>
        <dbReference type="ARBA" id="ARBA00004370"/>
    </source>
</evidence>
<accession>A0AA36CS05</accession>
<name>A0AA36CS05_9BILA</name>
<dbReference type="SUPFAM" id="SSF55874">
    <property type="entry name" value="ATPase domain of HSP90 chaperone/DNA topoisomerase II/histidine kinase"/>
    <property type="match status" value="1"/>
</dbReference>
<evidence type="ECO:0000256" key="4">
    <source>
        <dbReference type="ARBA" id="ARBA00023136"/>
    </source>
</evidence>
<dbReference type="InterPro" id="IPR044913">
    <property type="entry name" value="P_trefoil_dom_sf"/>
</dbReference>
<dbReference type="InterPro" id="IPR000519">
    <property type="entry name" value="P_trefoil_dom"/>
</dbReference>
<dbReference type="Gene3D" id="3.30.230.10">
    <property type="match status" value="1"/>
</dbReference>
<comment type="caution">
    <text evidence="10">The sequence shown here is derived from an EMBL/GenBank/DDBJ whole genome shotgun (WGS) entry which is preliminary data.</text>
</comment>
<evidence type="ECO:0000256" key="7">
    <source>
        <dbReference type="ARBA" id="ARBA00023242"/>
    </source>
</evidence>
<dbReference type="InterPro" id="IPR002099">
    <property type="entry name" value="MutL/Mlh/PMS"/>
</dbReference>
<dbReference type="InterPro" id="IPR000322">
    <property type="entry name" value="Glyco_hydro_31_TIM"/>
</dbReference>
<dbReference type="GO" id="GO:0006298">
    <property type="term" value="P:mismatch repair"/>
    <property type="evidence" value="ECO:0007669"/>
    <property type="project" value="InterPro"/>
</dbReference>
<dbReference type="CDD" id="cd16926">
    <property type="entry name" value="HATPase_MutL-MLH-PMS-like"/>
    <property type="match status" value="1"/>
</dbReference>
<dbReference type="SUPFAM" id="SSF54211">
    <property type="entry name" value="Ribosomal protein S5 domain 2-like"/>
    <property type="match status" value="1"/>
</dbReference>
<dbReference type="CDD" id="cd14752">
    <property type="entry name" value="GH31_N"/>
    <property type="match status" value="1"/>
</dbReference>
<dbReference type="Gene3D" id="2.60.40.1760">
    <property type="entry name" value="glycosyl hydrolase (family 31)"/>
    <property type="match status" value="1"/>
</dbReference>
<proteinExistence type="inferred from homology"/>
<dbReference type="GO" id="GO:0030983">
    <property type="term" value="F:mismatched DNA binding"/>
    <property type="evidence" value="ECO:0007669"/>
    <property type="project" value="InterPro"/>
</dbReference>
<dbReference type="InterPro" id="IPR048395">
    <property type="entry name" value="Glyco_hydro_31_C"/>
</dbReference>
<dbReference type="InterPro" id="IPR013507">
    <property type="entry name" value="DNA_mismatch_S5_2-like"/>
</dbReference>
<keyword evidence="7" id="KW-0539">Nucleus</keyword>
<feature type="domain" description="P-type" evidence="9">
    <location>
        <begin position="664"/>
        <end position="711"/>
    </location>
</feature>
<evidence type="ECO:0000256" key="8">
    <source>
        <dbReference type="PROSITE-ProRule" id="PRU00779"/>
    </source>
</evidence>
<evidence type="ECO:0000256" key="3">
    <source>
        <dbReference type="ARBA" id="ARBA00007806"/>
    </source>
</evidence>
<dbReference type="PANTHER" id="PTHR22762">
    <property type="entry name" value="ALPHA-GLUCOSIDASE"/>
    <property type="match status" value="1"/>
</dbReference>
<evidence type="ECO:0000256" key="5">
    <source>
        <dbReference type="ARBA" id="ARBA00023157"/>
    </source>
</evidence>
<dbReference type="Proteomes" id="UP001177023">
    <property type="component" value="Unassembled WGS sequence"/>
</dbReference>
<keyword evidence="6" id="KW-0325">Glycoprotein</keyword>
<dbReference type="Gene3D" id="3.20.20.80">
    <property type="entry name" value="Glycosidases"/>
    <property type="match status" value="1"/>
</dbReference>
<dbReference type="Gene3D" id="3.30.565.10">
    <property type="entry name" value="Histidine kinase-like ATPase, C-terminal domain"/>
    <property type="match status" value="1"/>
</dbReference>
<dbReference type="InterPro" id="IPR020568">
    <property type="entry name" value="Ribosomal_Su5_D2-typ_SF"/>
</dbReference>
<dbReference type="PROSITE" id="PS51448">
    <property type="entry name" value="P_TREFOIL_2"/>
    <property type="match status" value="1"/>
</dbReference>
<dbReference type="GO" id="GO:0030246">
    <property type="term" value="F:carbohydrate binding"/>
    <property type="evidence" value="ECO:0007669"/>
    <property type="project" value="InterPro"/>
</dbReference>
<dbReference type="CDD" id="cd06602">
    <property type="entry name" value="GH31_MGAM_SI_GAA"/>
    <property type="match status" value="1"/>
</dbReference>
<dbReference type="GO" id="GO:0005975">
    <property type="term" value="P:carbohydrate metabolic process"/>
    <property type="evidence" value="ECO:0007669"/>
    <property type="project" value="InterPro"/>
</dbReference>
<dbReference type="Gene3D" id="2.60.40.1180">
    <property type="entry name" value="Golgi alpha-mannosidase II"/>
    <property type="match status" value="2"/>
</dbReference>
<evidence type="ECO:0000256" key="1">
    <source>
        <dbReference type="ARBA" id="ARBA00004123"/>
    </source>
</evidence>
<protein>
    <recommendedName>
        <fullName evidence="9">P-type domain-containing protein</fullName>
    </recommendedName>
</protein>
<comment type="similarity">
    <text evidence="3">Belongs to the glycosyl hydrolase 31 family.</text>
</comment>
<dbReference type="GO" id="GO:0016020">
    <property type="term" value="C:membrane"/>
    <property type="evidence" value="ECO:0007669"/>
    <property type="project" value="UniProtKB-SubCell"/>
</dbReference>
<dbReference type="SUPFAM" id="SSF57492">
    <property type="entry name" value="Trefoil"/>
    <property type="match status" value="1"/>
</dbReference>
<dbReference type="NCBIfam" id="TIGR00585">
    <property type="entry name" value="mutl"/>
    <property type="match status" value="1"/>
</dbReference>
<keyword evidence="5" id="KW-1015">Disulfide bond</keyword>
<dbReference type="InterPro" id="IPR014762">
    <property type="entry name" value="DNA_mismatch_repair_CS"/>
</dbReference>
<dbReference type="SMART" id="SM00018">
    <property type="entry name" value="PD"/>
    <property type="match status" value="1"/>
</dbReference>
<dbReference type="InterPro" id="IPR036890">
    <property type="entry name" value="HATPase_C_sf"/>
</dbReference>
<dbReference type="CDD" id="cd00111">
    <property type="entry name" value="Trefoil"/>
    <property type="match status" value="1"/>
</dbReference>
<keyword evidence="4" id="KW-0472">Membrane</keyword>
<dbReference type="InterPro" id="IPR017853">
    <property type="entry name" value="GH"/>
</dbReference>
<dbReference type="GO" id="GO:0004558">
    <property type="term" value="F:alpha-1,4-glucosidase activity"/>
    <property type="evidence" value="ECO:0007669"/>
    <property type="project" value="TreeGrafter"/>
</dbReference>
<evidence type="ECO:0000259" key="9">
    <source>
        <dbReference type="PROSITE" id="PS51448"/>
    </source>
</evidence>
<evidence type="ECO:0000256" key="6">
    <source>
        <dbReference type="ARBA" id="ARBA00023180"/>
    </source>
</evidence>
<dbReference type="SUPFAM" id="SSF51445">
    <property type="entry name" value="(Trans)glycosidases"/>
    <property type="match status" value="1"/>
</dbReference>
<reference evidence="10" key="1">
    <citation type="submission" date="2023-06" db="EMBL/GenBank/DDBJ databases">
        <authorList>
            <person name="Delattre M."/>
        </authorList>
    </citation>
    <scope>NUCLEOTIDE SEQUENCE</scope>
    <source>
        <strain evidence="10">AF72</strain>
    </source>
</reference>
<dbReference type="InterPro" id="IPR014721">
    <property type="entry name" value="Ribsml_uS5_D2-typ_fold_subgr"/>
</dbReference>